<reference evidence="1 2" key="1">
    <citation type="submission" date="2020-08" db="EMBL/GenBank/DDBJ databases">
        <title>Bridging the membrane lipid divide: bacteria of the FCB group superphylum have the potential to synthesize archaeal ether lipids.</title>
        <authorList>
            <person name="Villanueva L."/>
            <person name="Von Meijenfeldt F.A.B."/>
            <person name="Westbye A.B."/>
            <person name="Yadav S."/>
            <person name="Hopmans E.C."/>
            <person name="Dutilh B.E."/>
            <person name="Sinninghe Damste J.S."/>
        </authorList>
    </citation>
    <scope>NUCLEOTIDE SEQUENCE [LARGE SCALE GENOMIC DNA]</scope>
    <source>
        <strain evidence="1">NIOZ-UU82</strain>
    </source>
</reference>
<gene>
    <name evidence="1" type="ORF">H8E80_00955</name>
</gene>
<evidence type="ECO:0000313" key="1">
    <source>
        <dbReference type="EMBL" id="MBC8198605.1"/>
    </source>
</evidence>
<protein>
    <submittedName>
        <fullName evidence="1">Uncharacterized protein</fullName>
    </submittedName>
</protein>
<dbReference type="Proteomes" id="UP000603545">
    <property type="component" value="Unassembled WGS sequence"/>
</dbReference>
<dbReference type="AlphaFoldDB" id="A0A8J6N307"/>
<proteinExistence type="predicted"/>
<comment type="caution">
    <text evidence="1">The sequence shown here is derived from an EMBL/GenBank/DDBJ whole genome shotgun (WGS) entry which is preliminary data.</text>
</comment>
<sequence>MLAKDLHNIQNRQVKKQITARKVKISNNYSILFILSILNTKLSNWVFQVLMSNGLDIYPSHVRRMPIPKMSGNSSQKPFIDIVDRILAVTKSEDYLESPEKQAKVKALEAEIDQLVYKLYGLTPEEIKIVEGENANAD</sequence>
<accession>A0A8J6N307</accession>
<dbReference type="EMBL" id="JACNLL010000014">
    <property type="protein sequence ID" value="MBC8198605.1"/>
    <property type="molecule type" value="Genomic_DNA"/>
</dbReference>
<name>A0A8J6N307_9BACT</name>
<organism evidence="1 2">
    <name type="scientific">Candidatus Desulfaltia bathyphila</name>
    <dbReference type="NCBI Taxonomy" id="2841697"/>
    <lineage>
        <taxon>Bacteria</taxon>
        <taxon>Pseudomonadati</taxon>
        <taxon>Thermodesulfobacteriota</taxon>
        <taxon>Desulfobacteria</taxon>
        <taxon>Desulfobacterales</taxon>
        <taxon>Desulfobacterales incertae sedis</taxon>
        <taxon>Candidatus Desulfaltia</taxon>
    </lineage>
</organism>
<evidence type="ECO:0000313" key="2">
    <source>
        <dbReference type="Proteomes" id="UP000603545"/>
    </source>
</evidence>